<reference evidence="1" key="1">
    <citation type="journal article" date="2020" name="Nature">
        <title>Giant virus diversity and host interactions through global metagenomics.</title>
        <authorList>
            <person name="Schulz F."/>
            <person name="Roux S."/>
            <person name="Paez-Espino D."/>
            <person name="Jungbluth S."/>
            <person name="Walsh D.A."/>
            <person name="Denef V.J."/>
            <person name="McMahon K.D."/>
            <person name="Konstantinidis K.T."/>
            <person name="Eloe-Fadrosh E.A."/>
            <person name="Kyrpides N.C."/>
            <person name="Woyke T."/>
        </authorList>
    </citation>
    <scope>NUCLEOTIDE SEQUENCE</scope>
    <source>
        <strain evidence="1">GVMAG-S-1035085-51</strain>
    </source>
</reference>
<evidence type="ECO:0000313" key="1">
    <source>
        <dbReference type="EMBL" id="QHU35876.1"/>
    </source>
</evidence>
<name>A0A6C0LYE9_9ZZZZ</name>
<proteinExistence type="predicted"/>
<accession>A0A6C0LYE9</accession>
<dbReference type="EMBL" id="MN740614">
    <property type="protein sequence ID" value="QHU35876.1"/>
    <property type="molecule type" value="Genomic_DNA"/>
</dbReference>
<protein>
    <submittedName>
        <fullName evidence="1">Uncharacterized protein</fullName>
    </submittedName>
</protein>
<dbReference type="AlphaFoldDB" id="A0A6C0LYE9"/>
<organism evidence="1">
    <name type="scientific">viral metagenome</name>
    <dbReference type="NCBI Taxonomy" id="1070528"/>
    <lineage>
        <taxon>unclassified sequences</taxon>
        <taxon>metagenomes</taxon>
        <taxon>organismal metagenomes</taxon>
    </lineage>
</organism>
<sequence length="39" mass="4863">MFMNYESNLYKIKTTELVIIKDVMILLDYHPKKFDKIYY</sequence>